<gene>
    <name evidence="1" type="ORF">EVAR_90154_1</name>
</gene>
<sequence length="106" mass="11529">MQRLRRGKRLCSKNNTKIKLCGAAYVTPGLDKGTQNISAENKPVSAQSAPSTAAPCLRAATKTHLSPTYLAVALSTPLIFGYLAKLRRIVLSKLARVRIITVTNHR</sequence>
<name>A0A4C1Z8N8_EUMVA</name>
<evidence type="ECO:0000313" key="2">
    <source>
        <dbReference type="Proteomes" id="UP000299102"/>
    </source>
</evidence>
<comment type="caution">
    <text evidence="1">The sequence shown here is derived from an EMBL/GenBank/DDBJ whole genome shotgun (WGS) entry which is preliminary data.</text>
</comment>
<proteinExistence type="predicted"/>
<evidence type="ECO:0000313" key="1">
    <source>
        <dbReference type="EMBL" id="GBP82965.1"/>
    </source>
</evidence>
<dbReference type="AlphaFoldDB" id="A0A4C1Z8N8"/>
<reference evidence="1 2" key="1">
    <citation type="journal article" date="2019" name="Commun. Biol.">
        <title>The bagworm genome reveals a unique fibroin gene that provides high tensile strength.</title>
        <authorList>
            <person name="Kono N."/>
            <person name="Nakamura H."/>
            <person name="Ohtoshi R."/>
            <person name="Tomita M."/>
            <person name="Numata K."/>
            <person name="Arakawa K."/>
        </authorList>
    </citation>
    <scope>NUCLEOTIDE SEQUENCE [LARGE SCALE GENOMIC DNA]</scope>
</reference>
<accession>A0A4C1Z8N8</accession>
<keyword evidence="2" id="KW-1185">Reference proteome</keyword>
<organism evidence="1 2">
    <name type="scientific">Eumeta variegata</name>
    <name type="common">Bagworm moth</name>
    <name type="synonym">Eumeta japonica</name>
    <dbReference type="NCBI Taxonomy" id="151549"/>
    <lineage>
        <taxon>Eukaryota</taxon>
        <taxon>Metazoa</taxon>
        <taxon>Ecdysozoa</taxon>
        <taxon>Arthropoda</taxon>
        <taxon>Hexapoda</taxon>
        <taxon>Insecta</taxon>
        <taxon>Pterygota</taxon>
        <taxon>Neoptera</taxon>
        <taxon>Endopterygota</taxon>
        <taxon>Lepidoptera</taxon>
        <taxon>Glossata</taxon>
        <taxon>Ditrysia</taxon>
        <taxon>Tineoidea</taxon>
        <taxon>Psychidae</taxon>
        <taxon>Oiketicinae</taxon>
        <taxon>Eumeta</taxon>
    </lineage>
</organism>
<protein>
    <submittedName>
        <fullName evidence="1">Uncharacterized protein</fullName>
    </submittedName>
</protein>
<dbReference type="Proteomes" id="UP000299102">
    <property type="component" value="Unassembled WGS sequence"/>
</dbReference>
<dbReference type="EMBL" id="BGZK01001596">
    <property type="protein sequence ID" value="GBP82965.1"/>
    <property type="molecule type" value="Genomic_DNA"/>
</dbReference>